<protein>
    <submittedName>
        <fullName evidence="3">Flavin reductase family protein</fullName>
        <ecNumber evidence="3">1.-.-.-</ecNumber>
    </submittedName>
</protein>
<name>A0ABV5CVD8_9ACTN</name>
<dbReference type="RefSeq" id="WP_364222695.1">
    <property type="nucleotide sequence ID" value="NZ_JBCGDC010000071.1"/>
</dbReference>
<dbReference type="EC" id="1.-.-.-" evidence="3"/>
<dbReference type="GO" id="GO:0016491">
    <property type="term" value="F:oxidoreductase activity"/>
    <property type="evidence" value="ECO:0007669"/>
    <property type="project" value="UniProtKB-KW"/>
</dbReference>
<evidence type="ECO:0000259" key="2">
    <source>
        <dbReference type="SMART" id="SM00903"/>
    </source>
</evidence>
<proteinExistence type="predicted"/>
<dbReference type="PANTHER" id="PTHR30466">
    <property type="entry name" value="FLAVIN REDUCTASE"/>
    <property type="match status" value="1"/>
</dbReference>
<dbReference type="Pfam" id="PF01613">
    <property type="entry name" value="Flavin_Reduct"/>
    <property type="match status" value="1"/>
</dbReference>
<feature type="domain" description="Flavin reductase like" evidence="2">
    <location>
        <begin position="17"/>
        <end position="164"/>
    </location>
</feature>
<dbReference type="InterPro" id="IPR002563">
    <property type="entry name" value="Flavin_Rdtase-like_dom"/>
</dbReference>
<dbReference type="SMART" id="SM00903">
    <property type="entry name" value="Flavin_Reduct"/>
    <property type="match status" value="1"/>
</dbReference>
<evidence type="ECO:0000256" key="1">
    <source>
        <dbReference type="ARBA" id="ARBA00023002"/>
    </source>
</evidence>
<keyword evidence="1 3" id="KW-0560">Oxidoreductase</keyword>
<dbReference type="SUPFAM" id="SSF50475">
    <property type="entry name" value="FMN-binding split barrel"/>
    <property type="match status" value="1"/>
</dbReference>
<accession>A0ABV5CVD8</accession>
<evidence type="ECO:0000313" key="4">
    <source>
        <dbReference type="Proteomes" id="UP001582793"/>
    </source>
</evidence>
<sequence length="186" mass="20239">MRERADAPTDRGYRTTMGLFATGVTVITVGDGRVRHGMTASAVMSVSLRPPLLAVAVDTRAYTNQMIRRAGHFTVNVLAEGQEQVALRFARAMAREAELFGPDPSPTGATGDPLLPHTLAHLCCELASAYEEGDHILYVGRVTALWRADDPRPPLIFNRGRFCSTNCRVCITRLDPTEALCALIEG</sequence>
<dbReference type="Proteomes" id="UP001582793">
    <property type="component" value="Unassembled WGS sequence"/>
</dbReference>
<dbReference type="Gene3D" id="2.30.110.10">
    <property type="entry name" value="Electron Transport, Fmn-binding Protein, Chain A"/>
    <property type="match status" value="1"/>
</dbReference>
<organism evidence="3 4">
    <name type="scientific">Polymorphospora lycopeni</name>
    <dbReference type="NCBI Taxonomy" id="3140240"/>
    <lineage>
        <taxon>Bacteria</taxon>
        <taxon>Bacillati</taxon>
        <taxon>Actinomycetota</taxon>
        <taxon>Actinomycetes</taxon>
        <taxon>Micromonosporales</taxon>
        <taxon>Micromonosporaceae</taxon>
        <taxon>Polymorphospora</taxon>
    </lineage>
</organism>
<comment type="caution">
    <text evidence="3">The sequence shown here is derived from an EMBL/GenBank/DDBJ whole genome shotgun (WGS) entry which is preliminary data.</text>
</comment>
<dbReference type="EMBL" id="JBCGDC010000071">
    <property type="protein sequence ID" value="MFB6395865.1"/>
    <property type="molecule type" value="Genomic_DNA"/>
</dbReference>
<dbReference type="InterPro" id="IPR012349">
    <property type="entry name" value="Split_barrel_FMN-bd"/>
</dbReference>
<dbReference type="PANTHER" id="PTHR30466:SF1">
    <property type="entry name" value="FMN REDUCTASE (NADH) RUTF"/>
    <property type="match status" value="1"/>
</dbReference>
<keyword evidence="4" id="KW-1185">Reference proteome</keyword>
<reference evidence="3 4" key="1">
    <citation type="submission" date="2024-04" db="EMBL/GenBank/DDBJ databases">
        <title>Polymorphospora sp. isolated from Baiyangdian Lake in Xiong'an New Area.</title>
        <authorList>
            <person name="Zhang X."/>
            <person name="Liu J."/>
        </authorList>
    </citation>
    <scope>NUCLEOTIDE SEQUENCE [LARGE SCALE GENOMIC DNA]</scope>
    <source>
        <strain evidence="3 4">2-325</strain>
    </source>
</reference>
<evidence type="ECO:0000313" key="3">
    <source>
        <dbReference type="EMBL" id="MFB6395865.1"/>
    </source>
</evidence>
<gene>
    <name evidence="3" type="ORF">AAFH96_22520</name>
</gene>
<dbReference type="InterPro" id="IPR050268">
    <property type="entry name" value="NADH-dep_flavin_reductase"/>
</dbReference>